<evidence type="ECO:0000256" key="1">
    <source>
        <dbReference type="SAM" id="MobiDB-lite"/>
    </source>
</evidence>
<evidence type="ECO:0000313" key="2">
    <source>
        <dbReference type="EMBL" id="KLO04821.1"/>
    </source>
</evidence>
<organism evidence="2 3">
    <name type="scientific">Schizopora paradoxa</name>
    <dbReference type="NCBI Taxonomy" id="27342"/>
    <lineage>
        <taxon>Eukaryota</taxon>
        <taxon>Fungi</taxon>
        <taxon>Dikarya</taxon>
        <taxon>Basidiomycota</taxon>
        <taxon>Agaricomycotina</taxon>
        <taxon>Agaricomycetes</taxon>
        <taxon>Hymenochaetales</taxon>
        <taxon>Schizoporaceae</taxon>
        <taxon>Schizopora</taxon>
    </lineage>
</organism>
<dbReference type="AlphaFoldDB" id="A0A0H2RJ05"/>
<feature type="compositionally biased region" description="Basic and acidic residues" evidence="1">
    <location>
        <begin position="50"/>
        <end position="59"/>
    </location>
</feature>
<reference evidence="2 3" key="1">
    <citation type="submission" date="2015-04" db="EMBL/GenBank/DDBJ databases">
        <title>Complete genome sequence of Schizopora paradoxa KUC8140, a cosmopolitan wood degrader in East Asia.</title>
        <authorList>
            <consortium name="DOE Joint Genome Institute"/>
            <person name="Min B."/>
            <person name="Park H."/>
            <person name="Jang Y."/>
            <person name="Kim J.-J."/>
            <person name="Kim K.H."/>
            <person name="Pangilinan J."/>
            <person name="Lipzen A."/>
            <person name="Riley R."/>
            <person name="Grigoriev I.V."/>
            <person name="Spatafora J.W."/>
            <person name="Choi I.-G."/>
        </authorList>
    </citation>
    <scope>NUCLEOTIDE SEQUENCE [LARGE SCALE GENOMIC DNA]</scope>
    <source>
        <strain evidence="2 3">KUC8140</strain>
    </source>
</reference>
<gene>
    <name evidence="2" type="ORF">SCHPADRAFT_789361</name>
</gene>
<proteinExistence type="predicted"/>
<dbReference type="Proteomes" id="UP000053477">
    <property type="component" value="Unassembled WGS sequence"/>
</dbReference>
<accession>A0A0H2RJ05</accession>
<evidence type="ECO:0000313" key="3">
    <source>
        <dbReference type="Proteomes" id="UP000053477"/>
    </source>
</evidence>
<dbReference type="InParanoid" id="A0A0H2RJ05"/>
<dbReference type="EMBL" id="KQ086424">
    <property type="protein sequence ID" value="KLO04821.1"/>
    <property type="molecule type" value="Genomic_DNA"/>
</dbReference>
<sequence>NERSLEDKWYILWNKVFMFFTHGRKDFAVAPQYRFYHDIKDDTDDEKDDEGNTRERELPMIDDDDDGRDAYEFKRAGGPQESSSAVDKNRRGSAPDSSSDDPIDCISQNSDIFYKWPENCDKEMNLSIYIGRRTATEPNGYCSEKIPDFAMLHLCASAESDFEDPIGFHGFDIAEIKFTHECCPIFAEIKGVVSRFLQGQHLLRQLNIVFIHESKQVQEQCQHHFLKYERAYEVYVIFAVGSFWKWKLVRWHDV</sequence>
<feature type="non-terminal residue" evidence="2">
    <location>
        <position position="254"/>
    </location>
</feature>
<feature type="non-terminal residue" evidence="2">
    <location>
        <position position="1"/>
    </location>
</feature>
<keyword evidence="3" id="KW-1185">Reference proteome</keyword>
<name>A0A0H2RJ05_9AGAM</name>
<protein>
    <submittedName>
        <fullName evidence="2">Uncharacterized protein</fullName>
    </submittedName>
</protein>
<feature type="region of interest" description="Disordered" evidence="1">
    <location>
        <begin position="41"/>
        <end position="105"/>
    </location>
</feature>